<keyword evidence="4" id="KW-1185">Reference proteome</keyword>
<feature type="compositionally biased region" description="Low complexity" evidence="1">
    <location>
        <begin position="159"/>
        <end position="174"/>
    </location>
</feature>
<comment type="caution">
    <text evidence="3">The sequence shown here is derived from an EMBL/GenBank/DDBJ whole genome shotgun (WGS) entry which is preliminary data.</text>
</comment>
<evidence type="ECO:0000259" key="2">
    <source>
        <dbReference type="Pfam" id="PF24852"/>
    </source>
</evidence>
<feature type="compositionally biased region" description="Polar residues" evidence="1">
    <location>
        <begin position="331"/>
        <end position="344"/>
    </location>
</feature>
<dbReference type="InterPro" id="IPR056143">
    <property type="entry name" value="DUF7726"/>
</dbReference>
<proteinExistence type="predicted"/>
<sequence length="523" mass="59166">MPRSKKPLAEATPNASIPSEDRNSKLPIMGYDYLIDMELEHCRLSHELYKEWMLLGVPEMGVDAFFMYSDRTKAPDFALLRREVQDFLKFAIEQQREPPKKDSNVSRKIQKDVPGNKRPAVVKVGGSSQSSDKLPISKNVETRDNCSIDNGDLDEENVSKSSSQAAGKSSNRRAAGSRRNRAKDNENAVIEPENTSTIVSTSKSNSKPSHQPSPRLLTLHRQLNPSLRTKKQSVAVKKLRSILMADEKGFGKEENKYTPSAVQFELQIYRNGFVGFRYKIWDLIGVSQKDFDEFMVSAFGMSKEEGSQNEVCRRSWDLLRELEKERRDETSSNGKTKQTSSSGTKRAPGGEVEGLPKKKKRNILNEKIMEDIAIIALDDDEDEEYGAIEVYDTCDSLREKIREYLDQTSVSQAAFCRALSKSLGDQKVTPAQLRSFMSKNGPKSGNTSLAFYAGYCFMEKVRLFEKKEKSEFRLEMEDIWDGTQPITCGNPGFDIWTPENQCYVVSATSTLGIDDYGVEHYFK</sequence>
<dbReference type="EMBL" id="PQXI01000083">
    <property type="protein sequence ID" value="TGO25296.1"/>
    <property type="molecule type" value="Genomic_DNA"/>
</dbReference>
<feature type="region of interest" description="Disordered" evidence="1">
    <location>
        <begin position="324"/>
        <end position="356"/>
    </location>
</feature>
<feature type="domain" description="DUF7726" evidence="2">
    <location>
        <begin position="389"/>
        <end position="464"/>
    </location>
</feature>
<feature type="compositionally biased region" description="Basic and acidic residues" evidence="1">
    <location>
        <begin position="94"/>
        <end position="115"/>
    </location>
</feature>
<evidence type="ECO:0000313" key="4">
    <source>
        <dbReference type="Proteomes" id="UP000297910"/>
    </source>
</evidence>
<evidence type="ECO:0000313" key="3">
    <source>
        <dbReference type="EMBL" id="TGO25296.1"/>
    </source>
</evidence>
<dbReference type="Pfam" id="PF24852">
    <property type="entry name" value="DUF7726"/>
    <property type="match status" value="1"/>
</dbReference>
<accession>A0A4Z1FKQ0</accession>
<feature type="compositionally biased region" description="Polar residues" evidence="1">
    <location>
        <begin position="193"/>
        <end position="212"/>
    </location>
</feature>
<dbReference type="AlphaFoldDB" id="A0A4Z1FKQ0"/>
<reference evidence="3 4" key="1">
    <citation type="submission" date="2017-12" db="EMBL/GenBank/DDBJ databases">
        <title>Comparative genomics of Botrytis spp.</title>
        <authorList>
            <person name="Valero-Jimenez C.A."/>
            <person name="Tapia P."/>
            <person name="Veloso J."/>
            <person name="Silva-Moreno E."/>
            <person name="Staats M."/>
            <person name="Valdes J.H."/>
            <person name="Van Kan J.A.L."/>
        </authorList>
    </citation>
    <scope>NUCLEOTIDE SEQUENCE [LARGE SCALE GENOMIC DNA]</scope>
    <source>
        <strain evidence="3 4">Bp0003</strain>
    </source>
</reference>
<dbReference type="PANTHER" id="PTHR42339:SF1">
    <property type="entry name" value="HISTONE H1"/>
    <property type="match status" value="1"/>
</dbReference>
<protein>
    <recommendedName>
        <fullName evidence="2">DUF7726 domain-containing protein</fullName>
    </recommendedName>
</protein>
<organism evidence="3 4">
    <name type="scientific">Botrytis paeoniae</name>
    <dbReference type="NCBI Taxonomy" id="278948"/>
    <lineage>
        <taxon>Eukaryota</taxon>
        <taxon>Fungi</taxon>
        <taxon>Dikarya</taxon>
        <taxon>Ascomycota</taxon>
        <taxon>Pezizomycotina</taxon>
        <taxon>Leotiomycetes</taxon>
        <taxon>Helotiales</taxon>
        <taxon>Sclerotiniaceae</taxon>
        <taxon>Botrytis</taxon>
    </lineage>
</organism>
<feature type="region of interest" description="Disordered" evidence="1">
    <location>
        <begin position="1"/>
        <end position="21"/>
    </location>
</feature>
<feature type="region of interest" description="Disordered" evidence="1">
    <location>
        <begin position="93"/>
        <end position="214"/>
    </location>
</feature>
<gene>
    <name evidence="3" type="ORF">BPAE_0083g00290</name>
</gene>
<name>A0A4Z1FKQ0_9HELO</name>
<evidence type="ECO:0000256" key="1">
    <source>
        <dbReference type="SAM" id="MobiDB-lite"/>
    </source>
</evidence>
<dbReference type="PANTHER" id="PTHR42339">
    <property type="entry name" value="HISTONE H1"/>
    <property type="match status" value="1"/>
</dbReference>
<dbReference type="Proteomes" id="UP000297910">
    <property type="component" value="Unassembled WGS sequence"/>
</dbReference>